<accession>A0AA39HCL4</accession>
<evidence type="ECO:0000259" key="2">
    <source>
        <dbReference type="PROSITE" id="PS51076"/>
    </source>
</evidence>
<dbReference type="Pfam" id="PF03166">
    <property type="entry name" value="MH2"/>
    <property type="match status" value="1"/>
</dbReference>
<feature type="compositionally biased region" description="Low complexity" evidence="1">
    <location>
        <begin position="239"/>
        <end position="253"/>
    </location>
</feature>
<dbReference type="GO" id="GO:0009791">
    <property type="term" value="P:post-embryonic development"/>
    <property type="evidence" value="ECO:0007669"/>
    <property type="project" value="UniProtKB-ARBA"/>
</dbReference>
<dbReference type="GO" id="GO:0050793">
    <property type="term" value="P:regulation of developmental process"/>
    <property type="evidence" value="ECO:0007669"/>
    <property type="project" value="UniProtKB-ARBA"/>
</dbReference>
<comment type="caution">
    <text evidence="3">The sequence shown here is derived from an EMBL/GenBank/DDBJ whole genome shotgun (WGS) entry which is preliminary data.</text>
</comment>
<organism evidence="3 4">
    <name type="scientific">Steinernema hermaphroditum</name>
    <dbReference type="NCBI Taxonomy" id="289476"/>
    <lineage>
        <taxon>Eukaryota</taxon>
        <taxon>Metazoa</taxon>
        <taxon>Ecdysozoa</taxon>
        <taxon>Nematoda</taxon>
        <taxon>Chromadorea</taxon>
        <taxon>Rhabditida</taxon>
        <taxon>Tylenchina</taxon>
        <taxon>Panagrolaimomorpha</taxon>
        <taxon>Strongyloidoidea</taxon>
        <taxon>Steinernematidae</taxon>
        <taxon>Steinernema</taxon>
    </lineage>
</organism>
<dbReference type="PANTHER" id="PTHR22742:SF2">
    <property type="entry name" value="EXPANSION, ISOFORM A-RELATED"/>
    <property type="match status" value="1"/>
</dbReference>
<sequence length="367" mass="41823">MPLNRSELIERLLAADSAGEESLEEPMPSSHRLRHWSCFDQFVKDNLFEVQAKLSNIENQIWGKLIVMERNYRTAKAYLRYQSILIDGSQRDFDGARLGLARFSPDLSDRRTLLEYRRLEKGIEVQIDKRGNVWMSKNCDKMVSVRTPSAPTVDCVGYDPIKVFDLGAFKEVVVREVTRPTPNLEKLFRMTTIQINLCPAVPSVLESPSWLLLIHLIAFDMVSVLDMKKPPYPPTPNRSATSTSDLASSASSSHESHESYVQSPHQATKFTKRGVARRLQQGPLLTPRSHYQKVTKTHPDESKYNASLQKPASLGWSMLDLSDITRQQRPAFFQSGEEDCRPNRGGVGHHFKSYPSHWKSESCLKYI</sequence>
<name>A0AA39HCL4_9BILA</name>
<dbReference type="InterPro" id="IPR017855">
    <property type="entry name" value="SMAD-like_dom_sf"/>
</dbReference>
<gene>
    <name evidence="3" type="ORF">QR680_016567</name>
</gene>
<dbReference type="InterPro" id="IPR008984">
    <property type="entry name" value="SMAD_FHA_dom_sf"/>
</dbReference>
<feature type="domain" description="MH2" evidence="2">
    <location>
        <begin position="62"/>
        <end position="241"/>
    </location>
</feature>
<dbReference type="GO" id="GO:0051239">
    <property type="term" value="P:regulation of multicellular organismal process"/>
    <property type="evidence" value="ECO:0007669"/>
    <property type="project" value="UniProtKB-ARBA"/>
</dbReference>
<dbReference type="InterPro" id="IPR001132">
    <property type="entry name" value="SMAD_dom_Dwarfin-type"/>
</dbReference>
<evidence type="ECO:0000313" key="3">
    <source>
        <dbReference type="EMBL" id="KAK0402839.1"/>
    </source>
</evidence>
<dbReference type="SMART" id="SM00524">
    <property type="entry name" value="DWB"/>
    <property type="match status" value="1"/>
</dbReference>
<dbReference type="EMBL" id="JAUCMV010000004">
    <property type="protein sequence ID" value="KAK0402839.1"/>
    <property type="molecule type" value="Genomic_DNA"/>
</dbReference>
<dbReference type="AlphaFoldDB" id="A0AA39HCL4"/>
<protein>
    <recommendedName>
        <fullName evidence="2">MH2 domain-containing protein</fullName>
    </recommendedName>
</protein>
<dbReference type="Proteomes" id="UP001175271">
    <property type="component" value="Unassembled WGS sequence"/>
</dbReference>
<dbReference type="PANTHER" id="PTHR22742">
    <property type="entry name" value="EXPANSION, ISOFORM A-RELATED"/>
    <property type="match status" value="1"/>
</dbReference>
<reference evidence="3" key="1">
    <citation type="submission" date="2023-06" db="EMBL/GenBank/DDBJ databases">
        <title>Genomic analysis of the entomopathogenic nematode Steinernema hermaphroditum.</title>
        <authorList>
            <person name="Schwarz E.M."/>
            <person name="Heppert J.K."/>
            <person name="Baniya A."/>
            <person name="Schwartz H.T."/>
            <person name="Tan C.-H."/>
            <person name="Antoshechkin I."/>
            <person name="Sternberg P.W."/>
            <person name="Goodrich-Blair H."/>
            <person name="Dillman A.R."/>
        </authorList>
    </citation>
    <scope>NUCLEOTIDE SEQUENCE</scope>
    <source>
        <strain evidence="3">PS9179</strain>
        <tissue evidence="3">Whole animal</tissue>
    </source>
</reference>
<proteinExistence type="predicted"/>
<dbReference type="GO" id="GO:0006355">
    <property type="term" value="P:regulation of DNA-templated transcription"/>
    <property type="evidence" value="ECO:0007669"/>
    <property type="project" value="InterPro"/>
</dbReference>
<evidence type="ECO:0000256" key="1">
    <source>
        <dbReference type="SAM" id="MobiDB-lite"/>
    </source>
</evidence>
<dbReference type="PROSITE" id="PS51076">
    <property type="entry name" value="MH2"/>
    <property type="match status" value="1"/>
</dbReference>
<evidence type="ECO:0000313" key="4">
    <source>
        <dbReference type="Proteomes" id="UP001175271"/>
    </source>
</evidence>
<feature type="region of interest" description="Disordered" evidence="1">
    <location>
        <begin position="233"/>
        <end position="307"/>
    </location>
</feature>
<keyword evidence="4" id="KW-1185">Reference proteome</keyword>
<dbReference type="Gene3D" id="2.60.200.10">
    <property type="match status" value="1"/>
</dbReference>
<dbReference type="SUPFAM" id="SSF49879">
    <property type="entry name" value="SMAD/FHA domain"/>
    <property type="match status" value="1"/>
</dbReference>
<feature type="compositionally biased region" description="Polar residues" evidence="1">
    <location>
        <begin position="260"/>
        <end position="269"/>
    </location>
</feature>